<feature type="non-terminal residue" evidence="1">
    <location>
        <position position="274"/>
    </location>
</feature>
<dbReference type="EMBL" id="JO840568">
    <property type="protein sequence ID" value="AEO32185.1"/>
    <property type="molecule type" value="mRNA"/>
</dbReference>
<proteinExistence type="evidence at transcript level"/>
<organism evidence="1">
    <name type="scientific">Amblyomma maculatum</name>
    <name type="common">Gulf Coast tick</name>
    <dbReference type="NCBI Taxonomy" id="34609"/>
    <lineage>
        <taxon>Eukaryota</taxon>
        <taxon>Metazoa</taxon>
        <taxon>Ecdysozoa</taxon>
        <taxon>Arthropoda</taxon>
        <taxon>Chelicerata</taxon>
        <taxon>Arachnida</taxon>
        <taxon>Acari</taxon>
        <taxon>Parasitiformes</taxon>
        <taxon>Ixodida</taxon>
        <taxon>Ixodoidea</taxon>
        <taxon>Ixodidae</taxon>
        <taxon>Amblyomminae</taxon>
        <taxon>Amblyomma</taxon>
    </lineage>
</organism>
<reference evidence="1" key="1">
    <citation type="journal article" date="2011" name="PLoS ONE">
        <title>A deep insight into the sialotranscriptome of the gulf coast tick, Amblyomma maculatum.</title>
        <authorList>
            <person name="Karim S."/>
            <person name="Singh P."/>
            <person name="Ribeiro J.M."/>
        </authorList>
    </citation>
    <scope>NUCLEOTIDE SEQUENCE</scope>
    <source>
        <tissue evidence="1">Salivary gland</tissue>
    </source>
</reference>
<dbReference type="AlphaFoldDB" id="G3MFB7"/>
<name>G3MFB7_AMBMU</name>
<evidence type="ECO:0000313" key="1">
    <source>
        <dbReference type="EMBL" id="AEO32185.1"/>
    </source>
</evidence>
<protein>
    <submittedName>
        <fullName evidence="1">Uncharacterized protein</fullName>
    </submittedName>
</protein>
<accession>G3MFB7</accession>
<sequence length="274" mass="30400">MYPYCTTGVSSGHSHFQRTAIMTSVRLSSLLVTPILISVFPLSMGDENLPATVPNVTKFMEADTTILILRLDTTSHHICAVDTVLDTTDIRTLFSRNDYGIPRTKGAARILPRENLHGNFKLSTASTPRDDVPFDAMDVYRLSDSKTTGRRSSTSLTCFLGTEVMLSQSSDGECAKFLVKYATQCRPAEPTAPLRESLEDWIRESKVTYELRVKSSSLENEKLRSCLAQLSESDIAGRVSALLQCKDNLKTFLVVASNKNGCLINEKEVLLNRH</sequence>